<dbReference type="Gene3D" id="3.30.200.20">
    <property type="entry name" value="Phosphorylase Kinase, domain 1"/>
    <property type="match status" value="1"/>
</dbReference>
<dbReference type="SUPFAM" id="SSF56112">
    <property type="entry name" value="Protein kinase-like (PK-like)"/>
    <property type="match status" value="1"/>
</dbReference>
<proteinExistence type="inferred from homology"/>
<dbReference type="Gene3D" id="3.90.1200.10">
    <property type="match status" value="1"/>
</dbReference>
<evidence type="ECO:0000256" key="1">
    <source>
        <dbReference type="ARBA" id="ARBA00038240"/>
    </source>
</evidence>
<comment type="similarity">
    <text evidence="1">Belongs to the pseudomonas-type ThrB family.</text>
</comment>
<keyword evidence="3" id="KW-0418">Kinase</keyword>
<keyword evidence="4" id="KW-1185">Reference proteome</keyword>
<sequence length="363" mass="41489">MILQLVADDGPPIFPGTRYWSIFISMKPIFPAAYSTLCPDALSSLLSEKYDVGTVQCKLLVRGVGDTYLVTSSQNRYILRVYRTSHRSLPQIREEVALLTALKEANVAVSYPISDISGQAILKLEAAEGERYAVLFSYAPGQAARQLNENQLRHLGHEMARFHHVSATIRLGGERWNFDLGTTVFKPLAMLKPAFVEDAEGYAWLLEMADRIAKKLSSVHTAEFSKGYCHFDFLPKNFHFENDAVTFFDFDFMGYGWLVNDIMTFWQHLALEVYTGRMKQQAADDAYHIFLDGYRTSRTISKQELAAVPYLSPGFWLFYMGFHTTHDQFFAFTQPAQVKSYVGFLRHIVNTYWDKEGDSQHFV</sequence>
<comment type="caution">
    <text evidence="3">The sequence shown here is derived from an EMBL/GenBank/DDBJ whole genome shotgun (WGS) entry which is preliminary data.</text>
</comment>
<dbReference type="Proteomes" id="UP000320811">
    <property type="component" value="Unassembled WGS sequence"/>
</dbReference>
<keyword evidence="3" id="KW-0808">Transferase</keyword>
<dbReference type="GO" id="GO:0009088">
    <property type="term" value="P:threonine biosynthetic process"/>
    <property type="evidence" value="ECO:0007669"/>
    <property type="project" value="TreeGrafter"/>
</dbReference>
<reference evidence="3 4" key="1">
    <citation type="submission" date="2019-06" db="EMBL/GenBank/DDBJ databases">
        <title>Sorghum-associated microbial communities from plants grown in Nebraska, USA.</title>
        <authorList>
            <person name="Schachtman D."/>
        </authorList>
    </citation>
    <scope>NUCLEOTIDE SEQUENCE [LARGE SCALE GENOMIC DNA]</scope>
    <source>
        <strain evidence="3 4">1209</strain>
    </source>
</reference>
<dbReference type="GO" id="GO:0004413">
    <property type="term" value="F:homoserine kinase activity"/>
    <property type="evidence" value="ECO:0007669"/>
    <property type="project" value="TreeGrafter"/>
</dbReference>
<accession>A0A561PUQ1</accession>
<dbReference type="PANTHER" id="PTHR21064:SF6">
    <property type="entry name" value="AMINOGLYCOSIDE PHOSPHOTRANSFERASE DOMAIN-CONTAINING PROTEIN"/>
    <property type="match status" value="1"/>
</dbReference>
<dbReference type="Pfam" id="PF01636">
    <property type="entry name" value="APH"/>
    <property type="match status" value="1"/>
</dbReference>
<dbReference type="InterPro" id="IPR050249">
    <property type="entry name" value="Pseudomonas-type_ThrB"/>
</dbReference>
<organism evidence="3 4">
    <name type="scientific">Chitinophaga polysaccharea</name>
    <dbReference type="NCBI Taxonomy" id="1293035"/>
    <lineage>
        <taxon>Bacteria</taxon>
        <taxon>Pseudomonadati</taxon>
        <taxon>Bacteroidota</taxon>
        <taxon>Chitinophagia</taxon>
        <taxon>Chitinophagales</taxon>
        <taxon>Chitinophagaceae</taxon>
        <taxon>Chitinophaga</taxon>
    </lineage>
</organism>
<evidence type="ECO:0000259" key="2">
    <source>
        <dbReference type="Pfam" id="PF01636"/>
    </source>
</evidence>
<dbReference type="PANTHER" id="PTHR21064">
    <property type="entry name" value="AMINOGLYCOSIDE PHOSPHOTRANSFERASE DOMAIN-CONTAINING PROTEIN-RELATED"/>
    <property type="match status" value="1"/>
</dbReference>
<dbReference type="InterPro" id="IPR002575">
    <property type="entry name" value="Aminoglycoside_PTrfase"/>
</dbReference>
<protein>
    <submittedName>
        <fullName evidence="3">Ser/Thr protein kinase RdoA (MazF antagonist)</fullName>
    </submittedName>
</protein>
<feature type="domain" description="Aminoglycoside phosphotransferase" evidence="2">
    <location>
        <begin position="66"/>
        <end position="268"/>
    </location>
</feature>
<evidence type="ECO:0000313" key="3">
    <source>
        <dbReference type="EMBL" id="TWF41798.1"/>
    </source>
</evidence>
<dbReference type="InterPro" id="IPR011009">
    <property type="entry name" value="Kinase-like_dom_sf"/>
</dbReference>
<name>A0A561PUQ1_9BACT</name>
<evidence type="ECO:0000313" key="4">
    <source>
        <dbReference type="Proteomes" id="UP000320811"/>
    </source>
</evidence>
<dbReference type="AlphaFoldDB" id="A0A561PUQ1"/>
<dbReference type="EMBL" id="VIWO01000003">
    <property type="protein sequence ID" value="TWF41798.1"/>
    <property type="molecule type" value="Genomic_DNA"/>
</dbReference>
<gene>
    <name evidence="3" type="ORF">FHW36_103602</name>
</gene>